<name>A0A6A7BPU2_9PEZI</name>
<dbReference type="EMBL" id="MU006052">
    <property type="protein sequence ID" value="KAF2857294.1"/>
    <property type="molecule type" value="Genomic_DNA"/>
</dbReference>
<sequence>MDAALGELYALIENGIKPNSAATAKKHLVDRTTLYKWFQGLTVGRDTALEARRNLSQEQEEELVSNYLVGYGV</sequence>
<evidence type="ECO:0000313" key="1">
    <source>
        <dbReference type="EMBL" id="KAF2857294.1"/>
    </source>
</evidence>
<keyword evidence="2" id="KW-1185">Reference proteome</keyword>
<dbReference type="Proteomes" id="UP000799421">
    <property type="component" value="Unassembled WGS sequence"/>
</dbReference>
<organism evidence="1 2">
    <name type="scientific">Piedraia hortae CBS 480.64</name>
    <dbReference type="NCBI Taxonomy" id="1314780"/>
    <lineage>
        <taxon>Eukaryota</taxon>
        <taxon>Fungi</taxon>
        <taxon>Dikarya</taxon>
        <taxon>Ascomycota</taxon>
        <taxon>Pezizomycotina</taxon>
        <taxon>Dothideomycetes</taxon>
        <taxon>Dothideomycetidae</taxon>
        <taxon>Capnodiales</taxon>
        <taxon>Piedraiaceae</taxon>
        <taxon>Piedraia</taxon>
    </lineage>
</organism>
<dbReference type="OrthoDB" id="3942738at2759"/>
<reference evidence="1" key="1">
    <citation type="journal article" date="2020" name="Stud. Mycol.">
        <title>101 Dothideomycetes genomes: a test case for predicting lifestyles and emergence of pathogens.</title>
        <authorList>
            <person name="Haridas S."/>
            <person name="Albert R."/>
            <person name="Binder M."/>
            <person name="Bloem J."/>
            <person name="Labutti K."/>
            <person name="Salamov A."/>
            <person name="Andreopoulos B."/>
            <person name="Baker S."/>
            <person name="Barry K."/>
            <person name="Bills G."/>
            <person name="Bluhm B."/>
            <person name="Cannon C."/>
            <person name="Castanera R."/>
            <person name="Culley D."/>
            <person name="Daum C."/>
            <person name="Ezra D."/>
            <person name="Gonzalez J."/>
            <person name="Henrissat B."/>
            <person name="Kuo A."/>
            <person name="Liang C."/>
            <person name="Lipzen A."/>
            <person name="Lutzoni F."/>
            <person name="Magnuson J."/>
            <person name="Mondo S."/>
            <person name="Nolan M."/>
            <person name="Ohm R."/>
            <person name="Pangilinan J."/>
            <person name="Park H.-J."/>
            <person name="Ramirez L."/>
            <person name="Alfaro M."/>
            <person name="Sun H."/>
            <person name="Tritt A."/>
            <person name="Yoshinaga Y."/>
            <person name="Zwiers L.-H."/>
            <person name="Turgeon B."/>
            <person name="Goodwin S."/>
            <person name="Spatafora J."/>
            <person name="Crous P."/>
            <person name="Grigoriev I."/>
        </authorList>
    </citation>
    <scope>NUCLEOTIDE SEQUENCE</scope>
    <source>
        <strain evidence="1">CBS 480.64</strain>
    </source>
</reference>
<dbReference type="AlphaFoldDB" id="A0A6A7BPU2"/>
<proteinExistence type="predicted"/>
<accession>A0A6A7BPU2</accession>
<protein>
    <submittedName>
        <fullName evidence="1">Uncharacterized protein</fullName>
    </submittedName>
</protein>
<gene>
    <name evidence="1" type="ORF">K470DRAFT_260958</name>
</gene>
<evidence type="ECO:0000313" key="2">
    <source>
        <dbReference type="Proteomes" id="UP000799421"/>
    </source>
</evidence>